<gene>
    <name evidence="2" type="ORF">DCC35_18500</name>
</gene>
<dbReference type="AlphaFoldDB" id="A0A4D7K0Y3"/>
<sequence>MKRLSIEIKWALIFVIAGLIWIFLEKLVGLHSVYIDKHPYYTNLFAIIAVVIYTIALLDKRKNYYGGKMTYKQGFVSGLWITLFVTILTPLSQWINHEIITPQYFENAIEYSVKSELMTQEEAEGYFNMKNYIIQSLIFAPIVGFVTSGIIAFFTKNTNVAEPPTDKYANP</sequence>
<evidence type="ECO:0000313" key="2">
    <source>
        <dbReference type="EMBL" id="QCK16575.1"/>
    </source>
</evidence>
<dbReference type="RefSeq" id="WP_137092166.1">
    <property type="nucleotide sequence ID" value="NZ_CP028923.1"/>
</dbReference>
<feature type="transmembrane region" description="Helical" evidence="1">
    <location>
        <begin position="12"/>
        <end position="34"/>
    </location>
</feature>
<reference evidence="2 3" key="1">
    <citation type="submission" date="2018-04" db="EMBL/GenBank/DDBJ databases">
        <title>Complete genome uncultured novel isolate.</title>
        <authorList>
            <person name="Merlino G."/>
        </authorList>
    </citation>
    <scope>NUCLEOTIDE SEQUENCE [LARGE SCALE GENOMIC DNA]</scope>
    <source>
        <strain evidence="3">R1DC9</strain>
    </source>
</reference>
<dbReference type="InterPro" id="IPR025250">
    <property type="entry name" value="DUF4199"/>
</dbReference>
<keyword evidence="1" id="KW-0472">Membrane</keyword>
<feature type="transmembrane region" description="Helical" evidence="1">
    <location>
        <begin position="40"/>
        <end position="58"/>
    </location>
</feature>
<feature type="transmembrane region" description="Helical" evidence="1">
    <location>
        <begin position="132"/>
        <end position="154"/>
    </location>
</feature>
<dbReference type="OrthoDB" id="5766000at2"/>
<feature type="transmembrane region" description="Helical" evidence="1">
    <location>
        <begin position="78"/>
        <end position="95"/>
    </location>
</feature>
<keyword evidence="1" id="KW-1133">Transmembrane helix</keyword>
<dbReference type="Pfam" id="PF13858">
    <property type="entry name" value="DUF4199"/>
    <property type="match status" value="1"/>
</dbReference>
<protein>
    <submittedName>
        <fullName evidence="2">DUF4199 domain-containing protein</fullName>
    </submittedName>
</protein>
<name>A0A4D7K0Y3_9BACT</name>
<organism evidence="2 3">
    <name type="scientific">Mangrovivirga cuniculi</name>
    <dbReference type="NCBI Taxonomy" id="2715131"/>
    <lineage>
        <taxon>Bacteria</taxon>
        <taxon>Pseudomonadati</taxon>
        <taxon>Bacteroidota</taxon>
        <taxon>Cytophagia</taxon>
        <taxon>Cytophagales</taxon>
        <taxon>Mangrovivirgaceae</taxon>
        <taxon>Mangrovivirga</taxon>
    </lineage>
</organism>
<dbReference type="Proteomes" id="UP000298616">
    <property type="component" value="Chromosome"/>
</dbReference>
<keyword evidence="1" id="KW-0812">Transmembrane</keyword>
<evidence type="ECO:0000313" key="3">
    <source>
        <dbReference type="Proteomes" id="UP000298616"/>
    </source>
</evidence>
<keyword evidence="3" id="KW-1185">Reference proteome</keyword>
<dbReference type="EMBL" id="CP028923">
    <property type="protein sequence ID" value="QCK16575.1"/>
    <property type="molecule type" value="Genomic_DNA"/>
</dbReference>
<accession>A0A4D7K0Y3</accession>
<proteinExistence type="predicted"/>
<evidence type="ECO:0000256" key="1">
    <source>
        <dbReference type="SAM" id="Phobius"/>
    </source>
</evidence>
<dbReference type="KEGG" id="fpf:DCC35_18500"/>